<dbReference type="Proteomes" id="UP000803884">
    <property type="component" value="Unassembled WGS sequence"/>
</dbReference>
<dbReference type="RefSeq" id="XP_069227941.1">
    <property type="nucleotide sequence ID" value="XM_069375233.1"/>
</dbReference>
<dbReference type="EMBL" id="JAAQHG020000023">
    <property type="protein sequence ID" value="KAL1584835.1"/>
    <property type="molecule type" value="Genomic_DNA"/>
</dbReference>
<evidence type="ECO:0000313" key="3">
    <source>
        <dbReference type="Proteomes" id="UP000803884"/>
    </source>
</evidence>
<keyword evidence="3" id="KW-1185">Reference proteome</keyword>
<reference evidence="2 3" key="1">
    <citation type="journal article" date="2020" name="Microbiol. Resour. Announc.">
        <title>Draft Genome Sequence of a Cladosporium Species Isolated from the Mesophotic Ascidian Didemnum maculosum.</title>
        <authorList>
            <person name="Gioti A."/>
            <person name="Siaperas R."/>
            <person name="Nikolaivits E."/>
            <person name="Le Goff G."/>
            <person name="Ouazzani J."/>
            <person name="Kotoulas G."/>
            <person name="Topakas E."/>
        </authorList>
    </citation>
    <scope>NUCLEOTIDE SEQUENCE [LARGE SCALE GENOMIC DNA]</scope>
    <source>
        <strain evidence="2 3">TM138-S3</strain>
    </source>
</reference>
<proteinExistence type="predicted"/>
<accession>A0AB34KJ93</accession>
<dbReference type="AlphaFoldDB" id="A0AB34KJ93"/>
<organism evidence="2 3">
    <name type="scientific">Cladosporium halotolerans</name>
    <dbReference type="NCBI Taxonomy" id="1052096"/>
    <lineage>
        <taxon>Eukaryota</taxon>
        <taxon>Fungi</taxon>
        <taxon>Dikarya</taxon>
        <taxon>Ascomycota</taxon>
        <taxon>Pezizomycotina</taxon>
        <taxon>Dothideomycetes</taxon>
        <taxon>Dothideomycetidae</taxon>
        <taxon>Cladosporiales</taxon>
        <taxon>Cladosporiaceae</taxon>
        <taxon>Cladosporium</taxon>
    </lineage>
</organism>
<comment type="caution">
    <text evidence="2">The sequence shown here is derived from an EMBL/GenBank/DDBJ whole genome shotgun (WGS) entry which is preliminary data.</text>
</comment>
<evidence type="ECO:0000256" key="1">
    <source>
        <dbReference type="SAM" id="MobiDB-lite"/>
    </source>
</evidence>
<sequence>MIARFTWARSPAVEAPQAGRENERARPRLQRRLCRKHARIAGDRDLPDPFVDAGTACVLFDICLSAIFKRPKEAVTDKAVSPGLNVALDETHKYFDKVLPTAEAFTSSLHTAVREWRHNTRRVIVAMQEPSISESLLDLYAVSIMHRFSSPAKFKGIRCHLSGASTMTDSENDQGANVNGKRAGLFKKDRGLEDGQVFGRPSDKLVSGRQRGCRGKCIEPRCLNNDVLWMRTRLRKGNDARRTIDVIQ</sequence>
<name>A0AB34KJ93_9PEZI</name>
<gene>
    <name evidence="2" type="ORF">WHR41_06628</name>
</gene>
<protein>
    <submittedName>
        <fullName evidence="2">Uncharacterized protein</fullName>
    </submittedName>
</protein>
<dbReference type="GeneID" id="96008071"/>
<evidence type="ECO:0000313" key="2">
    <source>
        <dbReference type="EMBL" id="KAL1584835.1"/>
    </source>
</evidence>
<feature type="region of interest" description="Disordered" evidence="1">
    <location>
        <begin position="1"/>
        <end position="26"/>
    </location>
</feature>